<dbReference type="EMBL" id="CAJVPQ010001824">
    <property type="protein sequence ID" value="CAG8571576.1"/>
    <property type="molecule type" value="Genomic_DNA"/>
</dbReference>
<keyword evidence="2" id="KW-1185">Reference proteome</keyword>
<dbReference type="AlphaFoldDB" id="A0A9N9BQ97"/>
<dbReference type="PANTHER" id="PTHR33129:SF1">
    <property type="entry name" value="ATP-BINDING PROTEIN"/>
    <property type="match status" value="1"/>
</dbReference>
<dbReference type="Proteomes" id="UP000789570">
    <property type="component" value="Unassembled WGS sequence"/>
</dbReference>
<comment type="caution">
    <text evidence="1">The sequence shown here is derived from an EMBL/GenBank/DDBJ whole genome shotgun (WGS) entry which is preliminary data.</text>
</comment>
<organism evidence="1 2">
    <name type="scientific">Funneliformis caledonium</name>
    <dbReference type="NCBI Taxonomy" id="1117310"/>
    <lineage>
        <taxon>Eukaryota</taxon>
        <taxon>Fungi</taxon>
        <taxon>Fungi incertae sedis</taxon>
        <taxon>Mucoromycota</taxon>
        <taxon>Glomeromycotina</taxon>
        <taxon>Glomeromycetes</taxon>
        <taxon>Glomerales</taxon>
        <taxon>Glomeraceae</taxon>
        <taxon>Funneliformis</taxon>
    </lineage>
</organism>
<name>A0A9N9BQ97_9GLOM</name>
<proteinExistence type="predicted"/>
<dbReference type="InterPro" id="IPR052980">
    <property type="entry name" value="Crinkler_effector"/>
</dbReference>
<dbReference type="OrthoDB" id="19861at2759"/>
<sequence>MDNEWKNAKKKLEKLFADDEMRGTIKGQLLRIDMKNRLEYFEGSDKEVKASLSTLLLDDCFYTDEDAKRFWNALNDKNVECGDFLQLPEGIHFLGDKDETSIIYIRKCYRDLAKIAFDKKTKKRLRISGNPGIGKTLFGYYLLYLLSQKNIVTIYDSHASKTVLIFDKDSVFRTSRIKVIESYQKNSNAWYIVDAKIPVKANARTILLCLPRKDLYRDFDKFGLSTVRFMPVWGRREIDECRDKIFYNIEKEKVEELFLKWGGIPRFVLEQADDKGYQDMLEKAINKCSMDIFKYVGESTDTDEMSHKLVHIYTNLPFADEVKDENEMDLDTIPTIPNDVMLDRHGEGPYTKSIVRFASDFVKQEVTKTLEEDIRNKLRTETNLSLKAGISNSLLGMSFEQIVHRVLRDGGLFKTRSLELNCLEEDLIINRQSEILEFFKSNISVIEDGKYYKPVEQNFPTIDAIITPNKLFQMTISKIHPIKMNGLKILYNKLGGEDASEDIKFYFVVPEHLYDNYRKQDFHASNDTLALNVPLWIQFRVQQYVLKIVL</sequence>
<gene>
    <name evidence="1" type="ORF">FCALED_LOCUS7123</name>
</gene>
<evidence type="ECO:0000313" key="2">
    <source>
        <dbReference type="Proteomes" id="UP000789570"/>
    </source>
</evidence>
<dbReference type="PANTHER" id="PTHR33129">
    <property type="entry name" value="PROTEIN KINASE DOMAIN-CONTAINING PROTEIN-RELATED"/>
    <property type="match status" value="1"/>
</dbReference>
<evidence type="ECO:0000313" key="1">
    <source>
        <dbReference type="EMBL" id="CAG8571576.1"/>
    </source>
</evidence>
<reference evidence="1" key="1">
    <citation type="submission" date="2021-06" db="EMBL/GenBank/DDBJ databases">
        <authorList>
            <person name="Kallberg Y."/>
            <person name="Tangrot J."/>
            <person name="Rosling A."/>
        </authorList>
    </citation>
    <scope>NUCLEOTIDE SEQUENCE</scope>
    <source>
        <strain evidence="1">UK204</strain>
    </source>
</reference>
<protein>
    <submittedName>
        <fullName evidence="1">15331_t:CDS:1</fullName>
    </submittedName>
</protein>
<accession>A0A9N9BQ97</accession>